<keyword evidence="1" id="KW-0472">Membrane</keyword>
<reference evidence="3 4" key="1">
    <citation type="journal article" date="2019" name="Sci. Rep.">
        <title>Comparative genomics of chytrid fungi reveal insights into the obligate biotrophic and pathogenic lifestyle of Synchytrium endobioticum.</title>
        <authorList>
            <person name="van de Vossenberg B.T.L.H."/>
            <person name="Warris S."/>
            <person name="Nguyen H.D.T."/>
            <person name="van Gent-Pelzer M.P.E."/>
            <person name="Joly D.L."/>
            <person name="van de Geest H.C."/>
            <person name="Bonants P.J.M."/>
            <person name="Smith D.S."/>
            <person name="Levesque C.A."/>
            <person name="van der Lee T.A.J."/>
        </authorList>
    </citation>
    <scope>NUCLEOTIDE SEQUENCE [LARGE SCALE GENOMIC DNA]</scope>
    <source>
        <strain evidence="3 4">MB42</strain>
    </source>
</reference>
<evidence type="ECO:0000256" key="1">
    <source>
        <dbReference type="SAM" id="Phobius"/>
    </source>
</evidence>
<dbReference type="Pfam" id="PF01764">
    <property type="entry name" value="Lipase_3"/>
    <property type="match status" value="1"/>
</dbReference>
<name>A0A507CKY2_9FUNG</name>
<dbReference type="CDD" id="cd00519">
    <property type="entry name" value="Lipase_3"/>
    <property type="match status" value="1"/>
</dbReference>
<evidence type="ECO:0000313" key="3">
    <source>
        <dbReference type="EMBL" id="TPX38974.1"/>
    </source>
</evidence>
<dbReference type="InterPro" id="IPR002921">
    <property type="entry name" value="Fungal_lipase-type"/>
</dbReference>
<dbReference type="PANTHER" id="PTHR45856:SF24">
    <property type="entry name" value="FUNGAL LIPASE-LIKE DOMAIN-CONTAINING PROTEIN"/>
    <property type="match status" value="1"/>
</dbReference>
<keyword evidence="4" id="KW-1185">Reference proteome</keyword>
<feature type="transmembrane region" description="Helical" evidence="1">
    <location>
        <begin position="34"/>
        <end position="58"/>
    </location>
</feature>
<dbReference type="InterPro" id="IPR029058">
    <property type="entry name" value="AB_hydrolase_fold"/>
</dbReference>
<dbReference type="VEuPathDB" id="FungiDB:SeMB42_g06536"/>
<dbReference type="PANTHER" id="PTHR45856">
    <property type="entry name" value="ALPHA/BETA-HYDROLASES SUPERFAMILY PROTEIN"/>
    <property type="match status" value="1"/>
</dbReference>
<dbReference type="Proteomes" id="UP000317494">
    <property type="component" value="Unassembled WGS sequence"/>
</dbReference>
<evidence type="ECO:0000313" key="4">
    <source>
        <dbReference type="Proteomes" id="UP000317494"/>
    </source>
</evidence>
<dbReference type="AlphaFoldDB" id="A0A507CKY2"/>
<accession>A0A507CKY2</accession>
<evidence type="ECO:0000259" key="2">
    <source>
        <dbReference type="Pfam" id="PF01764"/>
    </source>
</evidence>
<sequence length="444" mass="49867">MKPDGHSSSVTDWTDWTRFLEKMRQYALVTLDTILWSVISVATLIFMAVAGVASYVVIEPFVKFISPFMSTPFTIGEKKIPPSLVSSGTPGFFPQYTQHLKSPGTWDSLGRALADPDTHQKPIWDADVARFMLHLSALSYEHPDVVAYFAKQWKLETVNILQNFACYVYYSTKYPFVVVSFKGTSPFDLSEWLTDVMMLKVRPDGGVIPGQIHEGFYNSFQLDPPSTEDPREHRCQVEVIFNELRGKVLPKVSDSKNINVWITGHSLGAALATVFLSHVTYPPVSLVPENVKVRGAYTFGSPRVGDSRFASATGASLDDAEASCFRVVNANDPVAALPLSSTIPIAPHKHIRRLSHGKPPNMVTDFTHVGTPVTLGYDHVIRDGVDRSWLSICANTVGYLWEWPRFFYNFILGRVSLGVLIRRSVQPFPYDHTPSEYDRHLRHR</sequence>
<dbReference type="Gene3D" id="3.40.50.1820">
    <property type="entry name" value="alpha/beta hydrolase"/>
    <property type="match status" value="1"/>
</dbReference>
<gene>
    <name evidence="3" type="ORF">SeMB42_g06536</name>
</gene>
<comment type="caution">
    <text evidence="3">The sequence shown here is derived from an EMBL/GenBank/DDBJ whole genome shotgun (WGS) entry which is preliminary data.</text>
</comment>
<dbReference type="InterPro" id="IPR051218">
    <property type="entry name" value="Sec_MonoDiacylglyc_Lipase"/>
</dbReference>
<dbReference type="STRING" id="286115.A0A507CKY2"/>
<dbReference type="GO" id="GO:0006629">
    <property type="term" value="P:lipid metabolic process"/>
    <property type="evidence" value="ECO:0007669"/>
    <property type="project" value="InterPro"/>
</dbReference>
<keyword evidence="1" id="KW-1133">Transmembrane helix</keyword>
<dbReference type="SUPFAM" id="SSF53474">
    <property type="entry name" value="alpha/beta-Hydrolases"/>
    <property type="match status" value="1"/>
</dbReference>
<protein>
    <recommendedName>
        <fullName evidence="2">Fungal lipase-type domain-containing protein</fullName>
    </recommendedName>
</protein>
<organism evidence="3 4">
    <name type="scientific">Synchytrium endobioticum</name>
    <dbReference type="NCBI Taxonomy" id="286115"/>
    <lineage>
        <taxon>Eukaryota</taxon>
        <taxon>Fungi</taxon>
        <taxon>Fungi incertae sedis</taxon>
        <taxon>Chytridiomycota</taxon>
        <taxon>Chytridiomycota incertae sedis</taxon>
        <taxon>Chytridiomycetes</taxon>
        <taxon>Synchytriales</taxon>
        <taxon>Synchytriaceae</taxon>
        <taxon>Synchytrium</taxon>
    </lineage>
</organism>
<dbReference type="EMBL" id="QEAN01000374">
    <property type="protein sequence ID" value="TPX38974.1"/>
    <property type="molecule type" value="Genomic_DNA"/>
</dbReference>
<keyword evidence="1" id="KW-0812">Transmembrane</keyword>
<feature type="domain" description="Fungal lipase-type" evidence="2">
    <location>
        <begin position="178"/>
        <end position="339"/>
    </location>
</feature>
<proteinExistence type="predicted"/>